<evidence type="ECO:0000313" key="3">
    <source>
        <dbReference type="EnsemblMetazoa" id="AMIN008336-PA"/>
    </source>
</evidence>
<keyword evidence="4" id="KW-1185">Reference proteome</keyword>
<name>A0A182WD99_9DIPT</name>
<reference evidence="3" key="2">
    <citation type="submission" date="2020-05" db="UniProtKB">
        <authorList>
            <consortium name="EnsemblMetazoa"/>
        </authorList>
    </citation>
    <scope>IDENTIFICATION</scope>
    <source>
        <strain evidence="3">MINIMUS1</strain>
    </source>
</reference>
<dbReference type="VEuPathDB" id="VectorBase:AMIN008336"/>
<dbReference type="EnsemblMetazoa" id="AMIN008336-RA">
    <property type="protein sequence ID" value="AMIN008336-PA"/>
    <property type="gene ID" value="AMIN008336"/>
</dbReference>
<feature type="signal peptide" evidence="2">
    <location>
        <begin position="1"/>
        <end position="22"/>
    </location>
</feature>
<reference evidence="4" key="1">
    <citation type="submission" date="2013-03" db="EMBL/GenBank/DDBJ databases">
        <title>The Genome Sequence of Anopheles minimus MINIMUS1.</title>
        <authorList>
            <consortium name="The Broad Institute Genomics Platform"/>
            <person name="Neafsey D.E."/>
            <person name="Walton C."/>
            <person name="Walker B."/>
            <person name="Young S.K."/>
            <person name="Zeng Q."/>
            <person name="Gargeya S."/>
            <person name="Fitzgerald M."/>
            <person name="Haas B."/>
            <person name="Abouelleil A."/>
            <person name="Allen A.W."/>
            <person name="Alvarado L."/>
            <person name="Arachchi H.M."/>
            <person name="Berlin A.M."/>
            <person name="Chapman S.B."/>
            <person name="Gainer-Dewar J."/>
            <person name="Goldberg J."/>
            <person name="Griggs A."/>
            <person name="Gujja S."/>
            <person name="Hansen M."/>
            <person name="Howarth C."/>
            <person name="Imamovic A."/>
            <person name="Ireland A."/>
            <person name="Larimer J."/>
            <person name="McCowan C."/>
            <person name="Murphy C."/>
            <person name="Pearson M."/>
            <person name="Poon T.W."/>
            <person name="Priest M."/>
            <person name="Roberts A."/>
            <person name="Saif S."/>
            <person name="Shea T."/>
            <person name="Sisk P."/>
            <person name="Sykes S."/>
            <person name="Wortman J."/>
            <person name="Nusbaum C."/>
            <person name="Birren B."/>
        </authorList>
    </citation>
    <scope>NUCLEOTIDE SEQUENCE [LARGE SCALE GENOMIC DNA]</scope>
    <source>
        <strain evidence="4">MINIMUS1</strain>
    </source>
</reference>
<keyword evidence="2" id="KW-0732">Signal</keyword>
<feature type="chain" id="PRO_5008141156" evidence="2">
    <location>
        <begin position="23"/>
        <end position="88"/>
    </location>
</feature>
<proteinExistence type="predicted"/>
<protein>
    <submittedName>
        <fullName evidence="3">Uncharacterized protein</fullName>
    </submittedName>
</protein>
<dbReference type="Proteomes" id="UP000075920">
    <property type="component" value="Unassembled WGS sequence"/>
</dbReference>
<evidence type="ECO:0000256" key="2">
    <source>
        <dbReference type="SAM" id="SignalP"/>
    </source>
</evidence>
<feature type="region of interest" description="Disordered" evidence="1">
    <location>
        <begin position="27"/>
        <end position="53"/>
    </location>
</feature>
<sequence>MKLITFGLCLVTLAMLMAVISGTPLQCDDPEGDPEATYGKLQSIPPPSSDSAVLADKPVEFVPSKTQQDVLKSRNSKFLGVDRSSEES</sequence>
<evidence type="ECO:0000256" key="1">
    <source>
        <dbReference type="SAM" id="MobiDB-lite"/>
    </source>
</evidence>
<organism evidence="3 4">
    <name type="scientific">Anopheles minimus</name>
    <dbReference type="NCBI Taxonomy" id="112268"/>
    <lineage>
        <taxon>Eukaryota</taxon>
        <taxon>Metazoa</taxon>
        <taxon>Ecdysozoa</taxon>
        <taxon>Arthropoda</taxon>
        <taxon>Hexapoda</taxon>
        <taxon>Insecta</taxon>
        <taxon>Pterygota</taxon>
        <taxon>Neoptera</taxon>
        <taxon>Endopterygota</taxon>
        <taxon>Diptera</taxon>
        <taxon>Nematocera</taxon>
        <taxon>Culicoidea</taxon>
        <taxon>Culicidae</taxon>
        <taxon>Anophelinae</taxon>
        <taxon>Anopheles</taxon>
    </lineage>
</organism>
<evidence type="ECO:0000313" key="4">
    <source>
        <dbReference type="Proteomes" id="UP000075920"/>
    </source>
</evidence>
<accession>A0A182WD99</accession>
<dbReference type="AlphaFoldDB" id="A0A182WD99"/>